<dbReference type="EMBL" id="VWRR01000017">
    <property type="protein sequence ID" value="KAF6000845.1"/>
    <property type="molecule type" value="Genomic_DNA"/>
</dbReference>
<keyword evidence="8" id="KW-0234">DNA repair</keyword>
<dbReference type="InterPro" id="IPR005135">
    <property type="entry name" value="Endo/exonuclease/phosphatase"/>
</dbReference>
<dbReference type="Gene3D" id="3.60.10.10">
    <property type="entry name" value="Endonuclease/exonuclease/phosphatase"/>
    <property type="match status" value="1"/>
</dbReference>
<proteinExistence type="inferred from homology"/>
<comment type="caution">
    <text evidence="11">The sequence shown here is derived from an EMBL/GenBank/DDBJ whole genome shotgun (WGS) entry which is preliminary data.</text>
</comment>
<dbReference type="CDD" id="cd09087">
    <property type="entry name" value="Ape1-like_AP-endo"/>
    <property type="match status" value="1"/>
</dbReference>
<dbReference type="AlphaFoldDB" id="A0A7J7ICM7"/>
<evidence type="ECO:0000256" key="5">
    <source>
        <dbReference type="PIRSR" id="PIRSR604808-1"/>
    </source>
</evidence>
<evidence type="ECO:0000256" key="8">
    <source>
        <dbReference type="RuleBase" id="RU362131"/>
    </source>
</evidence>
<feature type="binding site" evidence="6">
    <location>
        <position position="322"/>
    </location>
    <ligand>
        <name>Mg(2+)</name>
        <dbReference type="ChEBI" id="CHEBI:18420"/>
        <label>1</label>
    </ligand>
</feature>
<keyword evidence="8" id="KW-0227">DNA damage</keyword>
<name>A0A7J7ICM7_9RHOD</name>
<dbReference type="GO" id="GO:0008311">
    <property type="term" value="F:double-stranded DNA 3'-5' DNA exonuclease activity"/>
    <property type="evidence" value="ECO:0007669"/>
    <property type="project" value="TreeGrafter"/>
</dbReference>
<accession>A0A7J7ICM7</accession>
<evidence type="ECO:0000256" key="2">
    <source>
        <dbReference type="ARBA" id="ARBA00022723"/>
    </source>
</evidence>
<keyword evidence="6" id="KW-0464">Manganese</keyword>
<dbReference type="NCBIfam" id="TIGR00195">
    <property type="entry name" value="exoDNase_III"/>
    <property type="match status" value="1"/>
</dbReference>
<feature type="site" description="Important for catalytic activity" evidence="7">
    <location>
        <position position="264"/>
    </location>
</feature>
<evidence type="ECO:0000313" key="12">
    <source>
        <dbReference type="Proteomes" id="UP000530660"/>
    </source>
</evidence>
<evidence type="ECO:0000256" key="3">
    <source>
        <dbReference type="ARBA" id="ARBA00022801"/>
    </source>
</evidence>
<dbReference type="EC" id="3.1.-.-" evidence="8"/>
<feature type="active site" description="Proton donor/acceptor" evidence="5">
    <location>
        <position position="189"/>
    </location>
</feature>
<feature type="site" description="Interaction with DNA substrate" evidence="7">
    <location>
        <position position="322"/>
    </location>
</feature>
<organism evidence="11 12">
    <name type="scientific">Cyanidiococcus yangmingshanensis</name>
    <dbReference type="NCBI Taxonomy" id="2690220"/>
    <lineage>
        <taxon>Eukaryota</taxon>
        <taxon>Rhodophyta</taxon>
        <taxon>Bangiophyceae</taxon>
        <taxon>Cyanidiales</taxon>
        <taxon>Cyanidiaceae</taxon>
        <taxon>Cyanidiococcus</taxon>
    </lineage>
</organism>
<feature type="binding site" evidence="6">
    <location>
        <position position="45"/>
    </location>
    <ligand>
        <name>Mg(2+)</name>
        <dbReference type="ChEBI" id="CHEBI:18420"/>
        <label>1</label>
    </ligand>
</feature>
<feature type="region of interest" description="Disordered" evidence="9">
    <location>
        <begin position="1"/>
        <end position="36"/>
    </location>
</feature>
<keyword evidence="4 6" id="KW-0460">Magnesium</keyword>
<feature type="binding site" evidence="6">
    <location>
        <position position="321"/>
    </location>
    <ligand>
        <name>Mg(2+)</name>
        <dbReference type="ChEBI" id="CHEBI:18420"/>
        <label>1</label>
    </ligand>
</feature>
<dbReference type="GO" id="GO:0006284">
    <property type="term" value="P:base-excision repair"/>
    <property type="evidence" value="ECO:0007669"/>
    <property type="project" value="TreeGrafter"/>
</dbReference>
<keyword evidence="2 6" id="KW-0479">Metal-binding</keyword>
<dbReference type="Proteomes" id="UP000530660">
    <property type="component" value="Unassembled WGS sequence"/>
</dbReference>
<feature type="site" description="Transition state stabilizer" evidence="7">
    <location>
        <position position="191"/>
    </location>
</feature>
<dbReference type="GO" id="GO:0005634">
    <property type="term" value="C:nucleus"/>
    <property type="evidence" value="ECO:0007669"/>
    <property type="project" value="TreeGrafter"/>
</dbReference>
<evidence type="ECO:0000256" key="4">
    <source>
        <dbReference type="ARBA" id="ARBA00022842"/>
    </source>
</evidence>
<gene>
    <name evidence="11" type="ORF">F1559_001327</name>
</gene>
<evidence type="ECO:0000313" key="11">
    <source>
        <dbReference type="EMBL" id="KAF6000845.1"/>
    </source>
</evidence>
<evidence type="ECO:0000256" key="7">
    <source>
        <dbReference type="PIRSR" id="PIRSR604808-3"/>
    </source>
</evidence>
<dbReference type="NCBIfam" id="TIGR00633">
    <property type="entry name" value="xth"/>
    <property type="match status" value="1"/>
</dbReference>
<dbReference type="PROSITE" id="PS00726">
    <property type="entry name" value="AP_NUCLEASE_F1_1"/>
    <property type="match status" value="1"/>
</dbReference>
<reference evidence="11 12" key="1">
    <citation type="journal article" date="2020" name="J. Phycol.">
        <title>Comparative genome analysis reveals Cyanidiococcus gen. nov., a new extremophilic red algal genus sister to Cyanidioschyzon (Cyanidioschyzonaceae, Rhodophyta).</title>
        <authorList>
            <person name="Liu S.-L."/>
            <person name="Chiang Y.-R."/>
            <person name="Yoon H.S."/>
            <person name="Fu H.-Y."/>
        </authorList>
    </citation>
    <scope>NUCLEOTIDE SEQUENCE [LARGE SCALE GENOMIC DNA]</scope>
    <source>
        <strain evidence="11 12">THAL066</strain>
    </source>
</reference>
<feature type="region of interest" description="Disordered" evidence="9">
    <location>
        <begin position="338"/>
        <end position="391"/>
    </location>
</feature>
<feature type="active site" description="Proton acceptor" evidence="5">
    <location>
        <position position="322"/>
    </location>
</feature>
<sequence length="391" mass="43685">MQPPTKKARSDSEKATTFLQKGPSTPTSSEEAQRSNQRLRIVTWNVASYRAASGALLKYIQKTDPDIVCLQETKLQSSATPGPFLLPQYRSKTWFCSTARKGYSGTAVLSKWQPERIHRGIPGHPEHDAEGRCIVYEFPDFVLINVYVPNAGLAACERLSYRVEHWDCALRDYLKRLSAEGQWVILCGDMNVAMEDRDVYAVEACQGHAGFTRAERESFRETLRQAGLVDAFLVLHGDKAEPRFTFWDYRDSVGGVRRNGWRIDLFCVSAEMVERKAKETVAELDNCSEQDLLPTQAGRMTTTSVWKVVEVRPRADVYGSDHCPVEMELVRRPNSMEQAPMAAQLASEQQESTVLPKETSPSDEADALKRSASGEADAGDASRRAATPNPC</sequence>
<dbReference type="InterPro" id="IPR020847">
    <property type="entry name" value="AP_endonuclease_F1_BS"/>
</dbReference>
<feature type="domain" description="Endonuclease/exonuclease/phosphatase" evidence="10">
    <location>
        <begin position="42"/>
        <end position="322"/>
    </location>
</feature>
<feature type="binding site" evidence="6">
    <location>
        <position position="191"/>
    </location>
    <ligand>
        <name>Mg(2+)</name>
        <dbReference type="ChEBI" id="CHEBI:18420"/>
        <label>1</label>
    </ligand>
</feature>
<feature type="binding site" evidence="6">
    <location>
        <position position="72"/>
    </location>
    <ligand>
        <name>Mg(2+)</name>
        <dbReference type="ChEBI" id="CHEBI:18420"/>
        <label>1</label>
    </ligand>
</feature>
<dbReference type="GO" id="GO:0003677">
    <property type="term" value="F:DNA binding"/>
    <property type="evidence" value="ECO:0007669"/>
    <property type="project" value="InterPro"/>
</dbReference>
<dbReference type="GO" id="GO:0008081">
    <property type="term" value="F:phosphoric diester hydrolase activity"/>
    <property type="evidence" value="ECO:0007669"/>
    <property type="project" value="TreeGrafter"/>
</dbReference>
<comment type="cofactor">
    <cofactor evidence="6 8">
        <name>Mg(2+)</name>
        <dbReference type="ChEBI" id="CHEBI:18420"/>
    </cofactor>
    <cofactor evidence="6 8">
        <name>Mn(2+)</name>
        <dbReference type="ChEBI" id="CHEBI:29035"/>
    </cofactor>
    <text evidence="6 8">Probably binds two magnesium or manganese ions per subunit.</text>
</comment>
<dbReference type="InterPro" id="IPR036691">
    <property type="entry name" value="Endo/exonu/phosph_ase_sf"/>
</dbReference>
<dbReference type="InterPro" id="IPR004808">
    <property type="entry name" value="AP_endonuc_1"/>
</dbReference>
<comment type="similarity">
    <text evidence="1 8">Belongs to the DNA repair enzymes AP/ExoA family.</text>
</comment>
<protein>
    <recommendedName>
        <fullName evidence="8">DNA-(apurinic or apyrimidinic site) endonuclease</fullName>
        <ecNumber evidence="8">3.1.-.-</ecNumber>
    </recommendedName>
</protein>
<dbReference type="SUPFAM" id="SSF56219">
    <property type="entry name" value="DNase I-like"/>
    <property type="match status" value="1"/>
</dbReference>
<dbReference type="Pfam" id="PF03372">
    <property type="entry name" value="Exo_endo_phos"/>
    <property type="match status" value="1"/>
</dbReference>
<dbReference type="GO" id="GO:0046872">
    <property type="term" value="F:metal ion binding"/>
    <property type="evidence" value="ECO:0007669"/>
    <property type="project" value="UniProtKB-KW"/>
</dbReference>
<feature type="compositionally biased region" description="Polar residues" evidence="9">
    <location>
        <begin position="15"/>
        <end position="36"/>
    </location>
</feature>
<dbReference type="GO" id="GO:0003906">
    <property type="term" value="F:DNA-(apurinic or apyrimidinic site) endonuclease activity"/>
    <property type="evidence" value="ECO:0007669"/>
    <property type="project" value="TreeGrafter"/>
</dbReference>
<evidence type="ECO:0000256" key="1">
    <source>
        <dbReference type="ARBA" id="ARBA00007092"/>
    </source>
</evidence>
<evidence type="ECO:0000256" key="6">
    <source>
        <dbReference type="PIRSR" id="PIRSR604808-2"/>
    </source>
</evidence>
<feature type="active site" evidence="5">
    <location>
        <position position="147"/>
    </location>
</feature>
<evidence type="ECO:0000256" key="9">
    <source>
        <dbReference type="SAM" id="MobiDB-lite"/>
    </source>
</evidence>
<evidence type="ECO:0000259" key="10">
    <source>
        <dbReference type="Pfam" id="PF03372"/>
    </source>
</evidence>
<dbReference type="PANTHER" id="PTHR22748">
    <property type="entry name" value="AP ENDONUCLEASE"/>
    <property type="match status" value="1"/>
</dbReference>
<dbReference type="OrthoDB" id="498125at2759"/>
<keyword evidence="3" id="KW-0378">Hydrolase</keyword>
<dbReference type="PANTHER" id="PTHR22748:SF6">
    <property type="entry name" value="DNA-(APURINIC OR APYRIMIDINIC SITE) ENDONUCLEASE"/>
    <property type="match status" value="1"/>
</dbReference>
<dbReference type="PROSITE" id="PS51435">
    <property type="entry name" value="AP_NUCLEASE_F1_4"/>
    <property type="match status" value="1"/>
</dbReference>
<feature type="binding site" evidence="6">
    <location>
        <position position="189"/>
    </location>
    <ligand>
        <name>Mg(2+)</name>
        <dbReference type="ChEBI" id="CHEBI:18420"/>
        <label>1</label>
    </ligand>
</feature>
<keyword evidence="12" id="KW-1185">Reference proteome</keyword>